<evidence type="ECO:0000256" key="6">
    <source>
        <dbReference type="ARBA" id="ARBA00022737"/>
    </source>
</evidence>
<feature type="region of interest" description="Disordered" evidence="14">
    <location>
        <begin position="436"/>
        <end position="472"/>
    </location>
</feature>
<evidence type="ECO:0000313" key="16">
    <source>
        <dbReference type="Proteomes" id="UP000694918"/>
    </source>
</evidence>
<dbReference type="PROSITE" id="PS00125">
    <property type="entry name" value="SER_THR_PHOSPHATASE"/>
    <property type="match status" value="1"/>
</dbReference>
<evidence type="ECO:0000256" key="13">
    <source>
        <dbReference type="RuleBase" id="RU004273"/>
    </source>
</evidence>
<evidence type="ECO:0000256" key="11">
    <source>
        <dbReference type="ARBA" id="ARBA00047761"/>
    </source>
</evidence>
<dbReference type="Pfam" id="PF16891">
    <property type="entry name" value="STPPase_N"/>
    <property type="match status" value="1"/>
</dbReference>
<keyword evidence="9" id="KW-0464">Manganese</keyword>
<feature type="compositionally biased region" description="Polar residues" evidence="14">
    <location>
        <begin position="445"/>
        <end position="465"/>
    </location>
</feature>
<dbReference type="PANTHER" id="PTHR46422:SF22">
    <property type="entry name" value="SERINE_THREONINE-PROTEIN PHOSPHATASE"/>
    <property type="match status" value="1"/>
</dbReference>
<evidence type="ECO:0000256" key="3">
    <source>
        <dbReference type="ARBA" id="ARBA00005671"/>
    </source>
</evidence>
<evidence type="ECO:0000256" key="7">
    <source>
        <dbReference type="ARBA" id="ARBA00022801"/>
    </source>
</evidence>
<comment type="subcellular location">
    <subcellularLocation>
        <location evidence="2">Nucleus</location>
    </subcellularLocation>
</comment>
<dbReference type="Gene3D" id="2.120.10.80">
    <property type="entry name" value="Kelch-type beta propeller"/>
    <property type="match status" value="2"/>
</dbReference>
<comment type="cofactor">
    <cofactor evidence="1">
        <name>Mn(2+)</name>
        <dbReference type="ChEBI" id="CHEBI:29035"/>
    </cofactor>
</comment>
<keyword evidence="4" id="KW-0880">Kelch repeat</keyword>
<gene>
    <name evidence="17" type="primary">LOC105115776</name>
</gene>
<dbReference type="FunFam" id="2.120.10.80:FF:000042">
    <property type="entry name" value="Serine/threonine-protein phosphatase"/>
    <property type="match status" value="1"/>
</dbReference>
<evidence type="ECO:0000256" key="1">
    <source>
        <dbReference type="ARBA" id="ARBA00001936"/>
    </source>
</evidence>
<keyword evidence="10" id="KW-0539">Nucleus</keyword>
<name>A0AAJ6THT4_POPEU</name>
<evidence type="ECO:0000256" key="8">
    <source>
        <dbReference type="ARBA" id="ARBA00022912"/>
    </source>
</evidence>
<evidence type="ECO:0000256" key="9">
    <source>
        <dbReference type="ARBA" id="ARBA00023211"/>
    </source>
</evidence>
<evidence type="ECO:0000256" key="4">
    <source>
        <dbReference type="ARBA" id="ARBA00022441"/>
    </source>
</evidence>
<dbReference type="GO" id="GO:0005634">
    <property type="term" value="C:nucleus"/>
    <property type="evidence" value="ECO:0007669"/>
    <property type="project" value="UniProtKB-SubCell"/>
</dbReference>
<dbReference type="GO" id="GO:0004722">
    <property type="term" value="F:protein serine/threonine phosphatase activity"/>
    <property type="evidence" value="ECO:0007669"/>
    <property type="project" value="UniProtKB-EC"/>
</dbReference>
<dbReference type="AlphaFoldDB" id="A0AAJ6THT4"/>
<keyword evidence="7 13" id="KW-0378">Hydrolase</keyword>
<evidence type="ECO:0000313" key="17">
    <source>
        <dbReference type="RefSeq" id="XP_011011094.1"/>
    </source>
</evidence>
<evidence type="ECO:0000256" key="14">
    <source>
        <dbReference type="SAM" id="MobiDB-lite"/>
    </source>
</evidence>
<accession>A0AAJ6THT4</accession>
<dbReference type="SMART" id="SM00156">
    <property type="entry name" value="PP2Ac"/>
    <property type="match status" value="1"/>
</dbReference>
<dbReference type="InterPro" id="IPR012391">
    <property type="entry name" value="Ser/Thr_prot_Pase_BSU1"/>
</dbReference>
<organism evidence="16 17">
    <name type="scientific">Populus euphratica</name>
    <name type="common">Euphrates poplar</name>
    <dbReference type="NCBI Taxonomy" id="75702"/>
    <lineage>
        <taxon>Eukaryota</taxon>
        <taxon>Viridiplantae</taxon>
        <taxon>Streptophyta</taxon>
        <taxon>Embryophyta</taxon>
        <taxon>Tracheophyta</taxon>
        <taxon>Spermatophyta</taxon>
        <taxon>Magnoliopsida</taxon>
        <taxon>eudicotyledons</taxon>
        <taxon>Gunneridae</taxon>
        <taxon>Pentapetalae</taxon>
        <taxon>rosids</taxon>
        <taxon>fabids</taxon>
        <taxon>Malpighiales</taxon>
        <taxon>Salicaceae</taxon>
        <taxon>Saliceae</taxon>
        <taxon>Populus</taxon>
    </lineage>
</organism>
<evidence type="ECO:0000256" key="5">
    <source>
        <dbReference type="ARBA" id="ARBA00022723"/>
    </source>
</evidence>
<dbReference type="PRINTS" id="PR00114">
    <property type="entry name" value="STPHPHTASE"/>
</dbReference>
<dbReference type="SUPFAM" id="SSF56300">
    <property type="entry name" value="Metallo-dependent phosphatases"/>
    <property type="match status" value="1"/>
</dbReference>
<evidence type="ECO:0000256" key="10">
    <source>
        <dbReference type="ARBA" id="ARBA00023242"/>
    </source>
</evidence>
<evidence type="ECO:0000256" key="12">
    <source>
        <dbReference type="ARBA" id="ARBA00048336"/>
    </source>
</evidence>
<dbReference type="InterPro" id="IPR006186">
    <property type="entry name" value="Ser/Thr-sp_prot-phosphatase"/>
</dbReference>
<dbReference type="Gene3D" id="3.60.21.10">
    <property type="match status" value="1"/>
</dbReference>
<evidence type="ECO:0000256" key="2">
    <source>
        <dbReference type="ARBA" id="ARBA00004123"/>
    </source>
</evidence>
<keyword evidence="16" id="KW-1185">Reference proteome</keyword>
<dbReference type="InterPro" id="IPR029052">
    <property type="entry name" value="Metallo-depent_PP-like"/>
</dbReference>
<keyword evidence="6" id="KW-0677">Repeat</keyword>
<dbReference type="Proteomes" id="UP000694918">
    <property type="component" value="Unplaced"/>
</dbReference>
<dbReference type="SUPFAM" id="SSF117281">
    <property type="entry name" value="Kelch motif"/>
    <property type="match status" value="1"/>
</dbReference>
<dbReference type="GO" id="GO:0009742">
    <property type="term" value="P:brassinosteroid mediated signaling pathway"/>
    <property type="evidence" value="ECO:0007669"/>
    <property type="project" value="InterPro"/>
</dbReference>
<dbReference type="Pfam" id="PF00149">
    <property type="entry name" value="Metallophos"/>
    <property type="match status" value="1"/>
</dbReference>
<proteinExistence type="inferred from homology"/>
<feature type="region of interest" description="Disordered" evidence="14">
    <location>
        <begin position="374"/>
        <end position="412"/>
    </location>
</feature>
<dbReference type="GO" id="GO:0046872">
    <property type="term" value="F:metal ion binding"/>
    <property type="evidence" value="ECO:0007669"/>
    <property type="project" value="UniProtKB-KW"/>
</dbReference>
<dbReference type="Pfam" id="PF24681">
    <property type="entry name" value="Kelch_KLHDC2_KLHL20_DRC7"/>
    <property type="match status" value="1"/>
</dbReference>
<keyword evidence="8" id="KW-0904">Protein phosphatase</keyword>
<dbReference type="RefSeq" id="XP_011011094.1">
    <property type="nucleotide sequence ID" value="XM_011012792.1"/>
</dbReference>
<dbReference type="PIRSF" id="PIRSF036363">
    <property type="entry name" value="PPP_BSU1"/>
    <property type="match status" value="1"/>
</dbReference>
<reference evidence="17" key="1">
    <citation type="submission" date="2025-08" db="UniProtKB">
        <authorList>
            <consortium name="RefSeq"/>
        </authorList>
    </citation>
    <scope>IDENTIFICATION</scope>
</reference>
<comment type="catalytic activity">
    <reaction evidence="11">
        <text>O-phospho-L-seryl-[protein] + H2O = L-seryl-[protein] + phosphate</text>
        <dbReference type="Rhea" id="RHEA:20629"/>
        <dbReference type="Rhea" id="RHEA-COMP:9863"/>
        <dbReference type="Rhea" id="RHEA-COMP:11604"/>
        <dbReference type="ChEBI" id="CHEBI:15377"/>
        <dbReference type="ChEBI" id="CHEBI:29999"/>
        <dbReference type="ChEBI" id="CHEBI:43474"/>
        <dbReference type="ChEBI" id="CHEBI:83421"/>
        <dbReference type="EC" id="3.1.3.16"/>
    </reaction>
</comment>
<comment type="catalytic activity">
    <reaction evidence="12 13">
        <text>O-phospho-L-threonyl-[protein] + H2O = L-threonyl-[protein] + phosphate</text>
        <dbReference type="Rhea" id="RHEA:47004"/>
        <dbReference type="Rhea" id="RHEA-COMP:11060"/>
        <dbReference type="Rhea" id="RHEA-COMP:11605"/>
        <dbReference type="ChEBI" id="CHEBI:15377"/>
        <dbReference type="ChEBI" id="CHEBI:30013"/>
        <dbReference type="ChEBI" id="CHEBI:43474"/>
        <dbReference type="ChEBI" id="CHEBI:61977"/>
        <dbReference type="EC" id="3.1.3.16"/>
    </reaction>
</comment>
<dbReference type="EC" id="3.1.3.16" evidence="13"/>
<keyword evidence="5" id="KW-0479">Metal-binding</keyword>
<feature type="compositionally biased region" description="Polar residues" evidence="14">
    <location>
        <begin position="374"/>
        <end position="398"/>
    </location>
</feature>
<comment type="similarity">
    <text evidence="3">Belongs to the PPP phosphatase family. BSU subfamily.</text>
</comment>
<dbReference type="GeneID" id="105115776"/>
<protein>
    <recommendedName>
        <fullName evidence="13">Serine/threonine-protein phosphatase</fullName>
        <ecNumber evidence="13">3.1.3.16</ecNumber>
    </recommendedName>
</protein>
<dbReference type="InterPro" id="IPR015915">
    <property type="entry name" value="Kelch-typ_b-propeller"/>
</dbReference>
<dbReference type="PANTHER" id="PTHR46422">
    <property type="entry name" value="SERINE/THREONINE-PROTEIN PHOSPHATASE BSL3"/>
    <property type="match status" value="1"/>
</dbReference>
<evidence type="ECO:0000259" key="15">
    <source>
        <dbReference type="PROSITE" id="PS00125"/>
    </source>
</evidence>
<sequence>MGSKPWLHPAPAYRTLETYWSSDDDAPGPRCSHTLTAVAATKSHGPRLILFGGVTAIEGGASSAPGIRLDGATNSVHSYDVLTRKWIRIQAAGEPPSPRAAHAAAAVGTMVVFQGGIGPAGHSTDDLYVLDLTTDKFKWHRVVVQGQGPGPRYGHVMDLVAQRYLVIVSGNDGKRALSDAWVLDTAQKPYAWQRLNPEGDRPSARMYATASARSDGMFLLCGGRDSSGTALGDAYGLLMHRNGQWEWTLAPGVSPSTRYQHAAVFVGARLHVTGGALKGGRLVEGEAAVAVLDTAAGVWLDRNGTVTSSKTSKGHAEYDPSLELMRRCRHASASVGVRIYVYGGLKGDAVVDDFLVAENSPFQSDMNSPILTSERASTITSPRSNHYNLNSFGTTTPDGGSEIPLSGGISSMDKNSMEKLREASAAEAEAANAVWQAAQAASSNPAEETSVSDDNSQVAEATSDGSDNEADVRLHPRAVVVAKEAVGNLGGMVRQLSLDQFENESRRMLPMNNDASYPARRVTRKKSPQGLHKKIISMLLRPRNWKAPANRRFFLDSYEVGELCYAAEQIFMQEPTVLQLKAPIKVFGDLHGQFGDLMRLFDEYGFPSTAGDITYIDYLFLGDYVDRGQHSLETITLLLALKIEYPENVHLIRGNHEAADINALFGFRIECIERMGESDGIWAWTRFNQLFNCLPLAALIEKKIICMHGGIGRSIHSVEQIEKLERPITMDAGSIILMDLLWSDPTENDSIEGLRPNARGPGLVTFGVCMSLFTSVMFDDL</sequence>
<dbReference type="InterPro" id="IPR031675">
    <property type="entry name" value="STPPase_N"/>
</dbReference>
<dbReference type="InterPro" id="IPR004843">
    <property type="entry name" value="Calcineurin-like_PHP"/>
</dbReference>
<feature type="domain" description="Serine/threonine specific protein phosphatases" evidence="15">
    <location>
        <begin position="652"/>
        <end position="657"/>
    </location>
</feature>